<dbReference type="EMBL" id="CP022098">
    <property type="protein sequence ID" value="ATB36150.1"/>
    <property type="molecule type" value="Genomic_DNA"/>
</dbReference>
<evidence type="ECO:0000313" key="2">
    <source>
        <dbReference type="Proteomes" id="UP000217257"/>
    </source>
</evidence>
<sequence>MGHQINFFLMPEDTRLLEKRLREECPVVFLDGESRDSAPVQLPDLEVAEFGKTRLRVILVQPEDLKSVILRYIPQQGHWSVDSDRSPVIELDRCYYDGEILRRGRLYYQRQFAEHGAWVEKPAAFQAWAKRVFSVTRKTLQKLPDRPYHVGPHALAEQRQGHVKLMASTNKPLLP</sequence>
<proteinExistence type="predicted"/>
<dbReference type="AlphaFoldDB" id="A0A250IY07"/>
<organism evidence="1 2">
    <name type="scientific">Cystobacter fuscus</name>
    <dbReference type="NCBI Taxonomy" id="43"/>
    <lineage>
        <taxon>Bacteria</taxon>
        <taxon>Pseudomonadati</taxon>
        <taxon>Myxococcota</taxon>
        <taxon>Myxococcia</taxon>
        <taxon>Myxococcales</taxon>
        <taxon>Cystobacterineae</taxon>
        <taxon>Archangiaceae</taxon>
        <taxon>Cystobacter</taxon>
    </lineage>
</organism>
<gene>
    <name evidence="1" type="ORF">CYFUS_001564</name>
</gene>
<protein>
    <submittedName>
        <fullName evidence="1">Uncharacterized protein</fullName>
    </submittedName>
</protein>
<reference evidence="1 2" key="1">
    <citation type="submission" date="2017-06" db="EMBL/GenBank/DDBJ databases">
        <title>Sequencing and comparative analysis of myxobacterial genomes.</title>
        <authorList>
            <person name="Rupp O."/>
            <person name="Goesmann A."/>
            <person name="Sogaard-Andersen L."/>
        </authorList>
    </citation>
    <scope>NUCLEOTIDE SEQUENCE [LARGE SCALE GENOMIC DNA]</scope>
    <source>
        <strain evidence="1 2">DSM 52655</strain>
    </source>
</reference>
<name>A0A250IY07_9BACT</name>
<dbReference type="KEGG" id="cfus:CYFUS_001564"/>
<dbReference type="RefSeq" id="WP_095984672.1">
    <property type="nucleotide sequence ID" value="NZ_CP022098.1"/>
</dbReference>
<evidence type="ECO:0000313" key="1">
    <source>
        <dbReference type="EMBL" id="ATB36150.1"/>
    </source>
</evidence>
<dbReference type="Proteomes" id="UP000217257">
    <property type="component" value="Chromosome"/>
</dbReference>
<accession>A0A250IY07</accession>